<evidence type="ECO:0000313" key="3">
    <source>
        <dbReference type="Proteomes" id="UP000316095"/>
    </source>
</evidence>
<dbReference type="AlphaFoldDB" id="A0A5C5XDL7"/>
<keyword evidence="1" id="KW-0812">Transmembrane</keyword>
<reference evidence="2 3" key="1">
    <citation type="submission" date="2019-02" db="EMBL/GenBank/DDBJ databases">
        <title>Deep-cultivation of Planctomycetes and their phenomic and genomic characterization uncovers novel biology.</title>
        <authorList>
            <person name="Wiegand S."/>
            <person name="Jogler M."/>
            <person name="Boedeker C."/>
            <person name="Pinto D."/>
            <person name="Vollmers J."/>
            <person name="Rivas-Marin E."/>
            <person name="Kohn T."/>
            <person name="Peeters S.H."/>
            <person name="Heuer A."/>
            <person name="Rast P."/>
            <person name="Oberbeckmann S."/>
            <person name="Bunk B."/>
            <person name="Jeske O."/>
            <person name="Meyerdierks A."/>
            <person name="Storesund J.E."/>
            <person name="Kallscheuer N."/>
            <person name="Luecker S."/>
            <person name="Lage O.M."/>
            <person name="Pohl T."/>
            <person name="Merkel B.J."/>
            <person name="Hornburger P."/>
            <person name="Mueller R.-W."/>
            <person name="Bruemmer F."/>
            <person name="Labrenz M."/>
            <person name="Spormann A.M."/>
            <person name="Op Den Camp H."/>
            <person name="Overmann J."/>
            <person name="Amann R."/>
            <person name="Jetten M.S.M."/>
            <person name="Mascher T."/>
            <person name="Medema M.H."/>
            <person name="Devos D.P."/>
            <person name="Kaster A.-K."/>
            <person name="Ovreas L."/>
            <person name="Rohde M."/>
            <person name="Galperin M.Y."/>
            <person name="Jogler C."/>
        </authorList>
    </citation>
    <scope>NUCLEOTIDE SEQUENCE [LARGE SCALE GENOMIC DNA]</scope>
    <source>
        <strain evidence="2 3">Pan54</strain>
    </source>
</reference>
<keyword evidence="3" id="KW-1185">Reference proteome</keyword>
<keyword evidence="1" id="KW-1133">Transmembrane helix</keyword>
<comment type="caution">
    <text evidence="2">The sequence shown here is derived from an EMBL/GenBank/DDBJ whole genome shotgun (WGS) entry which is preliminary data.</text>
</comment>
<name>A0A5C5XDL7_9PLAN</name>
<dbReference type="OrthoDB" id="231919at2"/>
<dbReference type="Proteomes" id="UP000316095">
    <property type="component" value="Unassembled WGS sequence"/>
</dbReference>
<gene>
    <name evidence="2" type="ORF">Pan54_07240</name>
</gene>
<sequence>MTEPDWKLLPHQPVQFFELPEDYDRRDLKRAYGRLIKVYRPEQQPEEFRKIRDAFEQLESWLSYRDLDTSAEITPLDINIPVDLSEDHLSGSFSSETQEPSKPAVRPSLKEILETHTPEEWFLQLTAKAEKDPTDYIHLAIVSEVIEGQPEQSFLNWLCVGLKTYPHNTNLHRFVNQYCRQVETREQSAEVLNLLCLTLPPAKRLALTEPLWDDLLKTDFVTFQRLWEDHLLPYRDYFPEQFVPFLSAWLIPAVWTSSPQWLDDQVQYLESHADLINHHLEFSFEFYELLKNYLNSINELDIEHNEEFPYLQFHKNLRALCLADGEKEMETYWEFQRELSQTFSEWSPKFQSQKKQSSLQQQLAIVWEWSAHYAKQQRQRYVQQLDTDQATICSREWIRSLIGSLVPQVVSQLSYAGWMFLQLIICMTGLFLFNMDEDSFLFTLLIILGMISALFLSWGLQNHIEQTLTNYRYRHKVRPQALQFLQEKRPTFWQIHRAFDGWLDEENPRVTDFQVYYGTLLLKDPALRIYRTALDFE</sequence>
<accession>A0A5C5XDL7</accession>
<evidence type="ECO:0000256" key="1">
    <source>
        <dbReference type="SAM" id="Phobius"/>
    </source>
</evidence>
<feature type="transmembrane region" description="Helical" evidence="1">
    <location>
        <begin position="440"/>
        <end position="460"/>
    </location>
</feature>
<keyword evidence="1" id="KW-0472">Membrane</keyword>
<organism evidence="2 3">
    <name type="scientific">Rubinisphaera italica</name>
    <dbReference type="NCBI Taxonomy" id="2527969"/>
    <lineage>
        <taxon>Bacteria</taxon>
        <taxon>Pseudomonadati</taxon>
        <taxon>Planctomycetota</taxon>
        <taxon>Planctomycetia</taxon>
        <taxon>Planctomycetales</taxon>
        <taxon>Planctomycetaceae</taxon>
        <taxon>Rubinisphaera</taxon>
    </lineage>
</organism>
<protein>
    <recommendedName>
        <fullName evidence="4">J domain-containing protein</fullName>
    </recommendedName>
</protein>
<feature type="transmembrane region" description="Helical" evidence="1">
    <location>
        <begin position="415"/>
        <end position="433"/>
    </location>
</feature>
<evidence type="ECO:0008006" key="4">
    <source>
        <dbReference type="Google" id="ProtNLM"/>
    </source>
</evidence>
<dbReference type="RefSeq" id="WP_146502181.1">
    <property type="nucleotide sequence ID" value="NZ_SJPG01000001.1"/>
</dbReference>
<dbReference type="EMBL" id="SJPG01000001">
    <property type="protein sequence ID" value="TWT60012.1"/>
    <property type="molecule type" value="Genomic_DNA"/>
</dbReference>
<proteinExistence type="predicted"/>
<evidence type="ECO:0000313" key="2">
    <source>
        <dbReference type="EMBL" id="TWT60012.1"/>
    </source>
</evidence>